<evidence type="ECO:0000256" key="2">
    <source>
        <dbReference type="ARBA" id="ARBA00007613"/>
    </source>
</evidence>
<dbReference type="GO" id="GO:0015562">
    <property type="term" value="F:efflux transmembrane transporter activity"/>
    <property type="evidence" value="ECO:0007669"/>
    <property type="project" value="InterPro"/>
</dbReference>
<dbReference type="Proteomes" id="UP000198510">
    <property type="component" value="Unassembled WGS sequence"/>
</dbReference>
<evidence type="ECO:0000313" key="10">
    <source>
        <dbReference type="EMBL" id="SDJ88100.1"/>
    </source>
</evidence>
<gene>
    <name evidence="10" type="ORF">SAMN05421823_101325</name>
</gene>
<keyword evidence="4" id="KW-1134">Transmembrane beta strand</keyword>
<protein>
    <submittedName>
        <fullName evidence="10">Outer membrane protein</fullName>
    </submittedName>
</protein>
<feature type="signal peptide" evidence="9">
    <location>
        <begin position="1"/>
        <end position="21"/>
    </location>
</feature>
<dbReference type="SUPFAM" id="SSF56954">
    <property type="entry name" value="Outer membrane efflux proteins (OEP)"/>
    <property type="match status" value="1"/>
</dbReference>
<dbReference type="PANTHER" id="PTHR30026">
    <property type="entry name" value="OUTER MEMBRANE PROTEIN TOLC"/>
    <property type="match status" value="1"/>
</dbReference>
<evidence type="ECO:0000256" key="4">
    <source>
        <dbReference type="ARBA" id="ARBA00022452"/>
    </source>
</evidence>
<keyword evidence="7" id="KW-0998">Cell outer membrane</keyword>
<evidence type="ECO:0000256" key="3">
    <source>
        <dbReference type="ARBA" id="ARBA00022448"/>
    </source>
</evidence>
<dbReference type="Pfam" id="PF02321">
    <property type="entry name" value="OEP"/>
    <property type="match status" value="2"/>
</dbReference>
<dbReference type="GO" id="GO:0009279">
    <property type="term" value="C:cell outer membrane"/>
    <property type="evidence" value="ECO:0007669"/>
    <property type="project" value="UniProtKB-SubCell"/>
</dbReference>
<keyword evidence="5" id="KW-0812">Transmembrane</keyword>
<dbReference type="PANTHER" id="PTHR30026:SF20">
    <property type="entry name" value="OUTER MEMBRANE PROTEIN TOLC"/>
    <property type="match status" value="1"/>
</dbReference>
<keyword evidence="9" id="KW-0732">Signal</keyword>
<dbReference type="GO" id="GO:1990281">
    <property type="term" value="C:efflux pump complex"/>
    <property type="evidence" value="ECO:0007669"/>
    <property type="project" value="TreeGrafter"/>
</dbReference>
<evidence type="ECO:0000256" key="9">
    <source>
        <dbReference type="SAM" id="SignalP"/>
    </source>
</evidence>
<dbReference type="InterPro" id="IPR051906">
    <property type="entry name" value="TolC-like"/>
</dbReference>
<dbReference type="InterPro" id="IPR003423">
    <property type="entry name" value="OMP_efflux"/>
</dbReference>
<keyword evidence="6" id="KW-0472">Membrane</keyword>
<comment type="subcellular location">
    <subcellularLocation>
        <location evidence="1">Cell outer membrane</location>
    </subcellularLocation>
</comment>
<comment type="similarity">
    <text evidence="2">Belongs to the outer membrane factor (OMF) (TC 1.B.17) family.</text>
</comment>
<feature type="coiled-coil region" evidence="8">
    <location>
        <begin position="382"/>
        <end position="441"/>
    </location>
</feature>
<evidence type="ECO:0000256" key="1">
    <source>
        <dbReference type="ARBA" id="ARBA00004442"/>
    </source>
</evidence>
<reference evidence="10 11" key="1">
    <citation type="submission" date="2016-10" db="EMBL/GenBank/DDBJ databases">
        <authorList>
            <person name="de Groot N.N."/>
        </authorList>
    </citation>
    <scope>NUCLEOTIDE SEQUENCE [LARGE SCALE GENOMIC DNA]</scope>
    <source>
        <strain evidence="10 11">DSM 25186</strain>
    </source>
</reference>
<keyword evidence="11" id="KW-1185">Reference proteome</keyword>
<evidence type="ECO:0000313" key="11">
    <source>
        <dbReference type="Proteomes" id="UP000198510"/>
    </source>
</evidence>
<dbReference type="RefSeq" id="WP_089678246.1">
    <property type="nucleotide sequence ID" value="NZ_FNFO01000001.1"/>
</dbReference>
<dbReference type="OrthoDB" id="9811587at2"/>
<dbReference type="EMBL" id="FNFO01000001">
    <property type="protein sequence ID" value="SDJ88100.1"/>
    <property type="molecule type" value="Genomic_DNA"/>
</dbReference>
<evidence type="ECO:0000256" key="5">
    <source>
        <dbReference type="ARBA" id="ARBA00022692"/>
    </source>
</evidence>
<dbReference type="STRING" id="1075417.SAMN05421823_101325"/>
<accession>A0A1G8XE97</accession>
<evidence type="ECO:0000256" key="7">
    <source>
        <dbReference type="ARBA" id="ARBA00023237"/>
    </source>
</evidence>
<proteinExistence type="inferred from homology"/>
<feature type="chain" id="PRO_5011580634" evidence="9">
    <location>
        <begin position="22"/>
        <end position="490"/>
    </location>
</feature>
<organism evidence="10 11">
    <name type="scientific">Catalinimonas alkaloidigena</name>
    <dbReference type="NCBI Taxonomy" id="1075417"/>
    <lineage>
        <taxon>Bacteria</taxon>
        <taxon>Pseudomonadati</taxon>
        <taxon>Bacteroidota</taxon>
        <taxon>Cytophagia</taxon>
        <taxon>Cytophagales</taxon>
        <taxon>Catalimonadaceae</taxon>
        <taxon>Catalinimonas</taxon>
    </lineage>
</organism>
<dbReference type="AlphaFoldDB" id="A0A1G8XE97"/>
<evidence type="ECO:0000256" key="8">
    <source>
        <dbReference type="SAM" id="Coils"/>
    </source>
</evidence>
<keyword evidence="3" id="KW-0813">Transport</keyword>
<evidence type="ECO:0000256" key="6">
    <source>
        <dbReference type="ARBA" id="ARBA00023136"/>
    </source>
</evidence>
<name>A0A1G8XE97_9BACT</name>
<dbReference type="Gene3D" id="1.20.1600.10">
    <property type="entry name" value="Outer membrane efflux proteins (OEP)"/>
    <property type="match status" value="1"/>
</dbReference>
<keyword evidence="8" id="KW-0175">Coiled coil</keyword>
<sequence>MNIRTLCLMLLLGSPFFATQAQETSSKGVWTLEEAVNYAVENNLTIQRAALNAEQSDAALLQSQINLAPTLNAQASHNYQFGRNADPTTNTFINQQIRTNNFGVQASVPLFNGFANRTSIKAQKSELDASKADIETARNDTRLSVAANYLNILLAKELLQRAQYQVANSQEQTERTRRLVDAGAAPEANLLELESQLATDELSVINAQNQLDLAELQLQQLLQLPVSDNFNVVTPELDDLLATDQIELSLPTAVYLEAVNTQPQIKAADLRVEGALWNLKVAKGQYYPRLSLNGSLFSGFSSARVRTLTSSSEPSSPNLIYIQTRDEGYLPVPASLFESGSSGSGGVEQVPFWEQINSNFNQSVGLSLTIPILNNWQARTNVANANINARRAQITAQETRNQLRQTIEQAYNDARAAAKRYAASQRQITALRENARVAEQRFNVGALNALDYSLSRNNLNNAESNLLEAKYDYIFKKKVLDFYEGKPIKL</sequence>
<dbReference type="GO" id="GO:0015288">
    <property type="term" value="F:porin activity"/>
    <property type="evidence" value="ECO:0007669"/>
    <property type="project" value="TreeGrafter"/>
</dbReference>